<sequence>MAITARSLAAPARRCAAALAAAVLCAAAAPAAFADAPSPGASPKLPKGLYGSTDPKWDGVWRQSLALLAQDTTGVRPADEAVDWLVGQQCADGAFTAYRADPKQACDAKTMRDTNQTSAAVQALAAVGGHSDAVRKGVDWLRSAQNDDGGWGSTAGAPSDANSTSVVIGALAATGTKTSAMPEKGGKSPYDALLSFRLGCDAKKADRGAFAFQPKDGRLDANDDATAAAVTGAMGKGFVVEPGGPAAKKTSCEKAAEDAQGAADSGADRLVSVMDAHGHHLMSAMPGAEDQPDVGNTADTVVALAAAGRPDDAKKPLEWLRAHSVAWAKQSGPAAYAQLILAAHATGADPRDFGGTDLVAKLNATGPKPAAQQNAQSQEDKKQDDGSISVWWVVLVGLAVGAGIGFLLSGRRKQNQL</sequence>
<keyword evidence="2" id="KW-0812">Transmembrane</keyword>
<reference evidence="6" key="1">
    <citation type="journal article" date="2019" name="Int. J. Syst. Evol. Microbiol.">
        <title>The Global Catalogue of Microorganisms (GCM) 10K type strain sequencing project: providing services to taxonomists for standard genome sequencing and annotation.</title>
        <authorList>
            <consortium name="The Broad Institute Genomics Platform"/>
            <consortium name="The Broad Institute Genome Sequencing Center for Infectious Disease"/>
            <person name="Wu L."/>
            <person name="Ma J."/>
        </authorList>
    </citation>
    <scope>NUCLEOTIDE SEQUENCE [LARGE SCALE GENOMIC DNA]</scope>
    <source>
        <strain evidence="6">JCM 4805</strain>
    </source>
</reference>
<feature type="transmembrane region" description="Helical" evidence="2">
    <location>
        <begin position="390"/>
        <end position="408"/>
    </location>
</feature>
<keyword evidence="1" id="KW-0479">Metal-binding</keyword>
<evidence type="ECO:0000259" key="4">
    <source>
        <dbReference type="Pfam" id="PF13243"/>
    </source>
</evidence>
<dbReference type="SUPFAM" id="SSF48239">
    <property type="entry name" value="Terpenoid cyclases/Protein prenyltransferases"/>
    <property type="match status" value="1"/>
</dbReference>
<keyword evidence="6" id="KW-1185">Reference proteome</keyword>
<gene>
    <name evidence="5" type="ORF">GCM10010361_21430</name>
</gene>
<dbReference type="Gene3D" id="1.50.10.20">
    <property type="match status" value="1"/>
</dbReference>
<keyword evidence="3" id="KW-0732">Signal</keyword>
<dbReference type="Proteomes" id="UP001500909">
    <property type="component" value="Unassembled WGS sequence"/>
</dbReference>
<keyword evidence="2" id="KW-1133">Transmembrane helix</keyword>
<evidence type="ECO:0000256" key="3">
    <source>
        <dbReference type="SAM" id="SignalP"/>
    </source>
</evidence>
<accession>A0ABP3JKZ6</accession>
<feature type="chain" id="PRO_5046413535" evidence="3">
    <location>
        <begin position="35"/>
        <end position="417"/>
    </location>
</feature>
<evidence type="ECO:0000256" key="1">
    <source>
        <dbReference type="ARBA" id="ARBA00022723"/>
    </source>
</evidence>
<evidence type="ECO:0000256" key="2">
    <source>
        <dbReference type="SAM" id="Phobius"/>
    </source>
</evidence>
<feature type="domain" description="Squalene cyclase C-terminal" evidence="4">
    <location>
        <begin position="117"/>
        <end position="165"/>
    </location>
</feature>
<dbReference type="Pfam" id="PF13243">
    <property type="entry name" value="SQHop_cyclase_C"/>
    <property type="match status" value="1"/>
</dbReference>
<organism evidence="5 6">
    <name type="scientific">Streptomyces olivaceiscleroticus</name>
    <dbReference type="NCBI Taxonomy" id="68245"/>
    <lineage>
        <taxon>Bacteria</taxon>
        <taxon>Bacillati</taxon>
        <taxon>Actinomycetota</taxon>
        <taxon>Actinomycetes</taxon>
        <taxon>Kitasatosporales</taxon>
        <taxon>Streptomycetaceae</taxon>
        <taxon>Streptomyces</taxon>
    </lineage>
</organism>
<dbReference type="EMBL" id="BAAABY010000014">
    <property type="protein sequence ID" value="GAA0457120.1"/>
    <property type="molecule type" value="Genomic_DNA"/>
</dbReference>
<keyword evidence="2" id="KW-0472">Membrane</keyword>
<feature type="signal peptide" evidence="3">
    <location>
        <begin position="1"/>
        <end position="34"/>
    </location>
</feature>
<dbReference type="InterPro" id="IPR032696">
    <property type="entry name" value="SQ_cyclase_C"/>
</dbReference>
<name>A0ABP3JKZ6_9ACTN</name>
<protein>
    <submittedName>
        <fullName evidence="5">Terpene cyclase/mutase family protein</fullName>
    </submittedName>
</protein>
<dbReference type="RefSeq" id="WP_346094732.1">
    <property type="nucleotide sequence ID" value="NZ_BAAABY010000014.1"/>
</dbReference>
<comment type="caution">
    <text evidence="5">The sequence shown here is derived from an EMBL/GenBank/DDBJ whole genome shotgun (WGS) entry which is preliminary data.</text>
</comment>
<proteinExistence type="predicted"/>
<dbReference type="InterPro" id="IPR008930">
    <property type="entry name" value="Terpenoid_cyclase/PrenylTrfase"/>
</dbReference>
<evidence type="ECO:0000313" key="6">
    <source>
        <dbReference type="Proteomes" id="UP001500909"/>
    </source>
</evidence>
<evidence type="ECO:0000313" key="5">
    <source>
        <dbReference type="EMBL" id="GAA0457120.1"/>
    </source>
</evidence>